<dbReference type="InterPro" id="IPR050300">
    <property type="entry name" value="GDXG_lipolytic_enzyme"/>
</dbReference>
<feature type="domain" description="Alpha/beta hydrolase fold-3" evidence="2">
    <location>
        <begin position="44"/>
        <end position="158"/>
    </location>
</feature>
<reference evidence="3 4" key="1">
    <citation type="submission" date="2016-11" db="EMBL/GenBank/DDBJ databases">
        <authorList>
            <person name="Jaros S."/>
            <person name="Januszkiewicz K."/>
            <person name="Wedrychowicz H."/>
        </authorList>
    </citation>
    <scope>NUCLEOTIDE SEQUENCE [LARGE SCALE GENOMIC DNA]</scope>
    <source>
        <strain evidence="3 4">DSM 17459</strain>
    </source>
</reference>
<evidence type="ECO:0000313" key="3">
    <source>
        <dbReference type="EMBL" id="SHF44879.1"/>
    </source>
</evidence>
<dbReference type="RefSeq" id="WP_072854332.1">
    <property type="nucleotide sequence ID" value="NZ_FQVI01000029.1"/>
</dbReference>
<sequence length="272" mass="30299">MLHERMEIKVPDASDTAVLYTYLWSNSEELYNGLTRPVILICPGGAYAMTSDREAEGIALKFMAMGFHAAVLRYSVAPAVYPTALLQAAAAVQILRERAKEWYIDPDKIIVQGSSAGGHLAASLGVFWKKKELWKLLGTDAWLTKPNGLILSYPVITSGVYGHRESFRNLLGGSGNELEREMSLELQVDRDTPKTFIWHTFEDQTVPVENSLLFVEALRRNGIPTEFHLFPRGIHGLGTAGRLSMSMDGRGIQKECEIWMQLAGAWVDTMIP</sequence>
<evidence type="ECO:0000259" key="2">
    <source>
        <dbReference type="Pfam" id="PF07859"/>
    </source>
</evidence>
<dbReference type="Pfam" id="PF07859">
    <property type="entry name" value="Abhydrolase_3"/>
    <property type="match status" value="1"/>
</dbReference>
<dbReference type="PANTHER" id="PTHR48081:SF6">
    <property type="entry name" value="PEPTIDASE S9 PROLYL OLIGOPEPTIDASE CATALYTIC DOMAIN-CONTAINING PROTEIN"/>
    <property type="match status" value="1"/>
</dbReference>
<dbReference type="InterPro" id="IPR029058">
    <property type="entry name" value="AB_hydrolase_fold"/>
</dbReference>
<protein>
    <submittedName>
        <fullName evidence="3">Alpha/beta hydrolase fold</fullName>
    </submittedName>
</protein>
<accession>A0A1M5BQU6</accession>
<evidence type="ECO:0000256" key="1">
    <source>
        <dbReference type="ARBA" id="ARBA00022801"/>
    </source>
</evidence>
<keyword evidence="4" id="KW-1185">Reference proteome</keyword>
<dbReference type="InterPro" id="IPR013094">
    <property type="entry name" value="AB_hydrolase_3"/>
</dbReference>
<organism evidence="3 4">
    <name type="scientific">Lactonifactor longoviformis DSM 17459</name>
    <dbReference type="NCBI Taxonomy" id="1122155"/>
    <lineage>
        <taxon>Bacteria</taxon>
        <taxon>Bacillati</taxon>
        <taxon>Bacillota</taxon>
        <taxon>Clostridia</taxon>
        <taxon>Eubacteriales</taxon>
        <taxon>Clostridiaceae</taxon>
        <taxon>Lactonifactor</taxon>
    </lineage>
</organism>
<gene>
    <name evidence="3" type="ORF">SAMN02745158_03782</name>
</gene>
<dbReference type="SUPFAM" id="SSF53474">
    <property type="entry name" value="alpha/beta-Hydrolases"/>
    <property type="match status" value="1"/>
</dbReference>
<evidence type="ECO:0000313" key="4">
    <source>
        <dbReference type="Proteomes" id="UP000184245"/>
    </source>
</evidence>
<dbReference type="PANTHER" id="PTHR48081">
    <property type="entry name" value="AB HYDROLASE SUPERFAMILY PROTEIN C4A8.06C"/>
    <property type="match status" value="1"/>
</dbReference>
<name>A0A1M5BQU6_9CLOT</name>
<dbReference type="AlphaFoldDB" id="A0A1M5BQU6"/>
<dbReference type="Proteomes" id="UP000184245">
    <property type="component" value="Unassembled WGS sequence"/>
</dbReference>
<dbReference type="STRING" id="1122155.SAMN02745158_03782"/>
<dbReference type="OrthoDB" id="9794725at2"/>
<dbReference type="Gene3D" id="3.40.50.1820">
    <property type="entry name" value="alpha/beta hydrolase"/>
    <property type="match status" value="1"/>
</dbReference>
<dbReference type="GO" id="GO:0016787">
    <property type="term" value="F:hydrolase activity"/>
    <property type="evidence" value="ECO:0007669"/>
    <property type="project" value="UniProtKB-KW"/>
</dbReference>
<keyword evidence="1 3" id="KW-0378">Hydrolase</keyword>
<dbReference type="EMBL" id="FQVI01000029">
    <property type="protein sequence ID" value="SHF44879.1"/>
    <property type="molecule type" value="Genomic_DNA"/>
</dbReference>
<proteinExistence type="predicted"/>